<keyword evidence="2" id="KW-1185">Reference proteome</keyword>
<sequence length="230" mass="26332">MEEISILLTEPEPRGTLPPLRKCNVERKEPSGGGYSVPPRKCRVSLVVTSASFLGTVVSMRLVAMARTSSPVAWPSFLTDLAKIYVAFFAIIEAINMLLEWCDEKFRPRWIFCDRFSLAWGQTNDKLNFQALFSMTWFSKPHPPEHGPERAHFTKFLSNLLESLDSKLTQIFKNNLSSNELDVYIAAVRLWSISPPSDRDGEIRSKWVNFLNEMATFVEERNKESEVPKK</sequence>
<name>A0A226D2U2_FOLCA</name>
<accession>A0A226D2U2</accession>
<gene>
    <name evidence="1" type="ORF">Fcan01_26633</name>
</gene>
<proteinExistence type="predicted"/>
<evidence type="ECO:0000313" key="1">
    <source>
        <dbReference type="EMBL" id="OXA38586.1"/>
    </source>
</evidence>
<protein>
    <submittedName>
        <fullName evidence="1">Uncharacterized protein</fullName>
    </submittedName>
</protein>
<reference evidence="1 2" key="1">
    <citation type="submission" date="2015-12" db="EMBL/GenBank/DDBJ databases">
        <title>The genome of Folsomia candida.</title>
        <authorList>
            <person name="Faddeeva A."/>
            <person name="Derks M.F."/>
            <person name="Anvar Y."/>
            <person name="Smit S."/>
            <person name="Van Straalen N."/>
            <person name="Roelofs D."/>
        </authorList>
    </citation>
    <scope>NUCLEOTIDE SEQUENCE [LARGE SCALE GENOMIC DNA]</scope>
    <source>
        <strain evidence="1 2">VU population</strain>
        <tissue evidence="1">Whole body</tissue>
    </source>
</reference>
<organism evidence="1 2">
    <name type="scientific">Folsomia candida</name>
    <name type="common">Springtail</name>
    <dbReference type="NCBI Taxonomy" id="158441"/>
    <lineage>
        <taxon>Eukaryota</taxon>
        <taxon>Metazoa</taxon>
        <taxon>Ecdysozoa</taxon>
        <taxon>Arthropoda</taxon>
        <taxon>Hexapoda</taxon>
        <taxon>Collembola</taxon>
        <taxon>Entomobryomorpha</taxon>
        <taxon>Isotomoidea</taxon>
        <taxon>Isotomidae</taxon>
        <taxon>Proisotominae</taxon>
        <taxon>Folsomia</taxon>
    </lineage>
</organism>
<dbReference type="EMBL" id="LNIX01000044">
    <property type="protein sequence ID" value="OXA38586.1"/>
    <property type="molecule type" value="Genomic_DNA"/>
</dbReference>
<comment type="caution">
    <text evidence="1">The sequence shown here is derived from an EMBL/GenBank/DDBJ whole genome shotgun (WGS) entry which is preliminary data.</text>
</comment>
<dbReference type="Proteomes" id="UP000198287">
    <property type="component" value="Unassembled WGS sequence"/>
</dbReference>
<evidence type="ECO:0000313" key="2">
    <source>
        <dbReference type="Proteomes" id="UP000198287"/>
    </source>
</evidence>
<dbReference type="AlphaFoldDB" id="A0A226D2U2"/>